<dbReference type="InterPro" id="IPR050072">
    <property type="entry name" value="Peptidase_M20A"/>
</dbReference>
<dbReference type="Pfam" id="PF07687">
    <property type="entry name" value="M20_dimer"/>
    <property type="match status" value="1"/>
</dbReference>
<feature type="domain" description="Peptidase M20 dimerisation" evidence="4">
    <location>
        <begin position="175"/>
        <end position="273"/>
    </location>
</feature>
<dbReference type="PANTHER" id="PTHR43808">
    <property type="entry name" value="ACETYLORNITHINE DEACETYLASE"/>
    <property type="match status" value="1"/>
</dbReference>
<accession>A0A4T0UVI8</accession>
<dbReference type="InterPro" id="IPR017150">
    <property type="entry name" value="Pept_M20_glutamate_carboxypep"/>
</dbReference>
<dbReference type="GO" id="GO:0016787">
    <property type="term" value="F:hydrolase activity"/>
    <property type="evidence" value="ECO:0007669"/>
    <property type="project" value="UniProtKB-KW"/>
</dbReference>
<comment type="caution">
    <text evidence="5">The sequence shown here is derived from an EMBL/GenBank/DDBJ whole genome shotgun (WGS) entry which is preliminary data.</text>
</comment>
<dbReference type="EMBL" id="STGJ01000008">
    <property type="protein sequence ID" value="TIC83089.1"/>
    <property type="molecule type" value="Genomic_DNA"/>
</dbReference>
<dbReference type="InterPro" id="IPR036264">
    <property type="entry name" value="Bact_exopeptidase_dim_dom"/>
</dbReference>
<dbReference type="PANTHER" id="PTHR43808:SF9">
    <property type="entry name" value="BLL0789 PROTEIN"/>
    <property type="match status" value="1"/>
</dbReference>
<keyword evidence="6" id="KW-1185">Reference proteome</keyword>
<evidence type="ECO:0000256" key="3">
    <source>
        <dbReference type="PIRSR" id="PIRSR037238-1"/>
    </source>
</evidence>
<dbReference type="CDD" id="cd03885">
    <property type="entry name" value="M20_CPDG2"/>
    <property type="match status" value="1"/>
</dbReference>
<evidence type="ECO:0000259" key="4">
    <source>
        <dbReference type="Pfam" id="PF07687"/>
    </source>
</evidence>
<keyword evidence="1" id="KW-0479">Metal-binding</keyword>
<evidence type="ECO:0000256" key="2">
    <source>
        <dbReference type="ARBA" id="ARBA00022801"/>
    </source>
</evidence>
<dbReference type="Pfam" id="PF01546">
    <property type="entry name" value="Peptidase_M20"/>
    <property type="match status" value="1"/>
</dbReference>
<keyword evidence="2" id="KW-0378">Hydrolase</keyword>
<evidence type="ECO:0000313" key="5">
    <source>
        <dbReference type="EMBL" id="TIC83089.1"/>
    </source>
</evidence>
<feature type="active site" description="Proton acceptor" evidence="3">
    <location>
        <position position="139"/>
    </location>
</feature>
<sequence length="376" mass="39749">MFFSLQDYLAKLEPMVNVDCGSRTPEGVAAVADYVTALYQRIGYRVTRRQFSDACGPCLEITNAPDAAQYDVMLSGHMDTVFPVGTAAERPLRVEGDMAYGPGVSDMKAGVLALWYALKDLPQAADGSLKVVVCYNCDEEIGSPYSRDWLVDTAKKSACVLVAEAARANGQLVKARKGNAKYRIAFHGKASHAGNALAEGVSAITELANWTLAINQMVDLEAGTTLNVGLIKGGTGVNVVPDFAEAIVDLRFWDNDAAEGIDAHLRALADSPFVAGCRVEVERQTFKPAMRPSADTEALIALVEAVAAEQGLPIGWQEAGGGSDANFTAAAGVPSLDGFGPQGGGWHAASEFLMLGSVEPRIRLLQGVLARLAARG</sequence>
<dbReference type="InterPro" id="IPR002933">
    <property type="entry name" value="Peptidase_M20"/>
</dbReference>
<reference evidence="5 6" key="1">
    <citation type="submission" date="2019-04" db="EMBL/GenBank/DDBJ databases">
        <title>Crenobacter sp. nov.</title>
        <authorList>
            <person name="Shi S."/>
        </authorList>
    </citation>
    <scope>NUCLEOTIDE SEQUENCE [LARGE SCALE GENOMIC DNA]</scope>
    <source>
        <strain evidence="5 6">GY 70310</strain>
    </source>
</reference>
<feature type="active site" evidence="3">
    <location>
        <position position="79"/>
    </location>
</feature>
<dbReference type="PIRSF" id="PIRSF037238">
    <property type="entry name" value="Carboxypeptidase_G2"/>
    <property type="match status" value="1"/>
</dbReference>
<organism evidence="5 6">
    <name type="scientific">Crenobacter intestini</name>
    <dbReference type="NCBI Taxonomy" id="2563443"/>
    <lineage>
        <taxon>Bacteria</taxon>
        <taxon>Pseudomonadati</taxon>
        <taxon>Pseudomonadota</taxon>
        <taxon>Betaproteobacteria</taxon>
        <taxon>Neisseriales</taxon>
        <taxon>Neisseriaceae</taxon>
        <taxon>Crenobacter</taxon>
    </lineage>
</organism>
<dbReference type="InterPro" id="IPR011650">
    <property type="entry name" value="Peptidase_M20_dimer"/>
</dbReference>
<evidence type="ECO:0000313" key="6">
    <source>
        <dbReference type="Proteomes" id="UP000308891"/>
    </source>
</evidence>
<dbReference type="Gene3D" id="3.40.630.10">
    <property type="entry name" value="Zn peptidases"/>
    <property type="match status" value="1"/>
</dbReference>
<dbReference type="Gene3D" id="3.30.70.360">
    <property type="match status" value="1"/>
</dbReference>
<gene>
    <name evidence="5" type="ORF">E5K04_08320</name>
</gene>
<dbReference type="RefSeq" id="WP_136552918.1">
    <property type="nucleotide sequence ID" value="NZ_STGJ01000008.1"/>
</dbReference>
<dbReference type="SUPFAM" id="SSF55031">
    <property type="entry name" value="Bacterial exopeptidase dimerisation domain"/>
    <property type="match status" value="1"/>
</dbReference>
<dbReference type="AlphaFoldDB" id="A0A4T0UVI8"/>
<protein>
    <submittedName>
        <fullName evidence="5">M20 family metallopeptidase</fullName>
    </submittedName>
</protein>
<dbReference type="OrthoDB" id="9776600at2"/>
<name>A0A4T0UVI8_9NEIS</name>
<proteinExistence type="predicted"/>
<dbReference type="GO" id="GO:0046872">
    <property type="term" value="F:metal ion binding"/>
    <property type="evidence" value="ECO:0007669"/>
    <property type="project" value="UniProtKB-KW"/>
</dbReference>
<evidence type="ECO:0000256" key="1">
    <source>
        <dbReference type="ARBA" id="ARBA00022723"/>
    </source>
</evidence>
<dbReference type="SUPFAM" id="SSF53187">
    <property type="entry name" value="Zn-dependent exopeptidases"/>
    <property type="match status" value="1"/>
</dbReference>
<dbReference type="Proteomes" id="UP000308891">
    <property type="component" value="Unassembled WGS sequence"/>
</dbReference>